<dbReference type="Gene3D" id="3.40.50.10330">
    <property type="entry name" value="Probable inorganic polyphosphate/atp-NAD kinase, domain 1"/>
    <property type="match status" value="1"/>
</dbReference>
<keyword evidence="6" id="KW-0067">ATP-binding</keyword>
<dbReference type="PANTHER" id="PTHR20275">
    <property type="entry name" value="NAD KINASE"/>
    <property type="match status" value="1"/>
</dbReference>
<dbReference type="EMBL" id="WACR01000010">
    <property type="protein sequence ID" value="KAB1062826.1"/>
    <property type="molecule type" value="Genomic_DNA"/>
</dbReference>
<feature type="binding site" evidence="6">
    <location>
        <begin position="74"/>
        <end position="75"/>
    </location>
    <ligand>
        <name>NAD(+)</name>
        <dbReference type="ChEBI" id="CHEBI:57540"/>
    </ligand>
</feature>
<proteinExistence type="inferred from homology"/>
<dbReference type="EC" id="2.7.1.23" evidence="6"/>
<name>A0A6N6M5I6_9FLAO</name>
<feature type="binding site" evidence="6">
    <location>
        <begin position="188"/>
        <end position="193"/>
    </location>
    <ligand>
        <name>NAD(+)</name>
        <dbReference type="ChEBI" id="CHEBI:57540"/>
    </ligand>
</feature>
<evidence type="ECO:0000256" key="6">
    <source>
        <dbReference type="HAMAP-Rule" id="MF_00361"/>
    </source>
</evidence>
<keyword evidence="4 6" id="KW-0520">NAD</keyword>
<dbReference type="HAMAP" id="MF_00361">
    <property type="entry name" value="NAD_kinase"/>
    <property type="match status" value="1"/>
</dbReference>
<feature type="binding site" evidence="6">
    <location>
        <position position="177"/>
    </location>
    <ligand>
        <name>NAD(+)</name>
        <dbReference type="ChEBI" id="CHEBI:57540"/>
    </ligand>
</feature>
<gene>
    <name evidence="6" type="primary">nadK</name>
    <name evidence="7" type="ORF">F3059_11610</name>
</gene>
<comment type="caution">
    <text evidence="6">Lacks conserved residue(s) required for the propagation of feature annotation.</text>
</comment>
<evidence type="ECO:0000256" key="4">
    <source>
        <dbReference type="ARBA" id="ARBA00023027"/>
    </source>
</evidence>
<keyword evidence="8" id="KW-1185">Reference proteome</keyword>
<protein>
    <recommendedName>
        <fullName evidence="6">NAD kinase</fullName>
        <ecNumber evidence="6">2.7.1.23</ecNumber>
    </recommendedName>
    <alternativeName>
        <fullName evidence="6">ATP-dependent NAD kinase</fullName>
    </alternativeName>
</protein>
<dbReference type="Pfam" id="PF20143">
    <property type="entry name" value="NAD_kinase_C"/>
    <property type="match status" value="1"/>
</dbReference>
<evidence type="ECO:0000256" key="2">
    <source>
        <dbReference type="ARBA" id="ARBA00022777"/>
    </source>
</evidence>
<dbReference type="GO" id="GO:0046872">
    <property type="term" value="F:metal ion binding"/>
    <property type="evidence" value="ECO:0007669"/>
    <property type="project" value="UniProtKB-UniRule"/>
</dbReference>
<evidence type="ECO:0000313" key="7">
    <source>
        <dbReference type="EMBL" id="KAB1062826.1"/>
    </source>
</evidence>
<dbReference type="InterPro" id="IPR017438">
    <property type="entry name" value="ATP-NAD_kinase_N"/>
</dbReference>
<dbReference type="RefSeq" id="WP_151169438.1">
    <property type="nucleotide sequence ID" value="NZ_WACR01000010.1"/>
</dbReference>
<comment type="cofactor">
    <cofactor evidence="6">
        <name>a divalent metal cation</name>
        <dbReference type="ChEBI" id="CHEBI:60240"/>
    </cofactor>
</comment>
<keyword evidence="3 6" id="KW-0521">NADP</keyword>
<dbReference type="InterPro" id="IPR017437">
    <property type="entry name" value="ATP-NAD_kinase_PpnK-typ_C"/>
</dbReference>
<keyword evidence="2 6" id="KW-0418">Kinase</keyword>
<dbReference type="OrthoDB" id="9774737at2"/>
<dbReference type="Proteomes" id="UP000435357">
    <property type="component" value="Unassembled WGS sequence"/>
</dbReference>
<dbReference type="GO" id="GO:0005737">
    <property type="term" value="C:cytoplasm"/>
    <property type="evidence" value="ECO:0007669"/>
    <property type="project" value="UniProtKB-SubCell"/>
</dbReference>
<comment type="subcellular location">
    <subcellularLocation>
        <location evidence="6">Cytoplasm</location>
    </subcellularLocation>
</comment>
<dbReference type="GO" id="GO:0019674">
    <property type="term" value="P:NAD+ metabolic process"/>
    <property type="evidence" value="ECO:0007669"/>
    <property type="project" value="InterPro"/>
</dbReference>
<dbReference type="GO" id="GO:0006741">
    <property type="term" value="P:NADP+ biosynthetic process"/>
    <property type="evidence" value="ECO:0007669"/>
    <property type="project" value="UniProtKB-UniRule"/>
</dbReference>
<comment type="function">
    <text evidence="6">Involved in the regulation of the intracellular balance of NAD and NADP, and is a key enzyme in the biosynthesis of NADP. Catalyzes specifically the phosphorylation on 2'-hydroxyl of the adenosine moiety of NAD to yield NADP.</text>
</comment>
<reference evidence="7 8" key="1">
    <citation type="submission" date="2019-09" db="EMBL/GenBank/DDBJ databases">
        <title>Genomes of Cryomorphaceae.</title>
        <authorList>
            <person name="Bowman J.P."/>
        </authorList>
    </citation>
    <scope>NUCLEOTIDE SEQUENCE [LARGE SCALE GENOMIC DNA]</scope>
    <source>
        <strain evidence="7 8">KCTC 52047</strain>
    </source>
</reference>
<feature type="active site" description="Proton acceptor" evidence="6">
    <location>
        <position position="74"/>
    </location>
</feature>
<dbReference type="GO" id="GO:0051287">
    <property type="term" value="F:NAD binding"/>
    <property type="evidence" value="ECO:0007669"/>
    <property type="project" value="UniProtKB-ARBA"/>
</dbReference>
<organism evidence="7 8">
    <name type="scientific">Salibacter halophilus</name>
    <dbReference type="NCBI Taxonomy" id="1803916"/>
    <lineage>
        <taxon>Bacteria</taxon>
        <taxon>Pseudomonadati</taxon>
        <taxon>Bacteroidota</taxon>
        <taxon>Flavobacteriia</taxon>
        <taxon>Flavobacteriales</taxon>
        <taxon>Salibacteraceae</taxon>
        <taxon>Salibacter</taxon>
    </lineage>
</organism>
<dbReference type="InterPro" id="IPR016064">
    <property type="entry name" value="NAD/diacylglycerol_kinase_sf"/>
</dbReference>
<dbReference type="Pfam" id="PF01513">
    <property type="entry name" value="NAD_kinase"/>
    <property type="match status" value="1"/>
</dbReference>
<evidence type="ECO:0000256" key="1">
    <source>
        <dbReference type="ARBA" id="ARBA00022679"/>
    </source>
</evidence>
<comment type="catalytic activity">
    <reaction evidence="5 6">
        <text>NAD(+) + ATP = ADP + NADP(+) + H(+)</text>
        <dbReference type="Rhea" id="RHEA:18629"/>
        <dbReference type="ChEBI" id="CHEBI:15378"/>
        <dbReference type="ChEBI" id="CHEBI:30616"/>
        <dbReference type="ChEBI" id="CHEBI:57540"/>
        <dbReference type="ChEBI" id="CHEBI:58349"/>
        <dbReference type="ChEBI" id="CHEBI:456216"/>
        <dbReference type="EC" id="2.7.1.23"/>
    </reaction>
</comment>
<dbReference type="GO" id="GO:0005524">
    <property type="term" value="F:ATP binding"/>
    <property type="evidence" value="ECO:0007669"/>
    <property type="project" value="UniProtKB-KW"/>
</dbReference>
<keyword evidence="1 6" id="KW-0808">Transferase</keyword>
<dbReference type="AlphaFoldDB" id="A0A6N6M5I6"/>
<dbReference type="NCBIfam" id="NF002521">
    <property type="entry name" value="PRK01911.1"/>
    <property type="match status" value="1"/>
</dbReference>
<dbReference type="Gene3D" id="2.60.200.30">
    <property type="entry name" value="Probable inorganic polyphosphate/atp-NAD kinase, domain 2"/>
    <property type="match status" value="1"/>
</dbReference>
<comment type="caution">
    <text evidence="7">The sequence shown here is derived from an EMBL/GenBank/DDBJ whole genome shotgun (WGS) entry which is preliminary data.</text>
</comment>
<evidence type="ECO:0000313" key="8">
    <source>
        <dbReference type="Proteomes" id="UP000435357"/>
    </source>
</evidence>
<feature type="binding site" evidence="6">
    <location>
        <position position="212"/>
    </location>
    <ligand>
        <name>NAD(+)</name>
        <dbReference type="ChEBI" id="CHEBI:57540"/>
    </ligand>
</feature>
<accession>A0A6N6M5I6</accession>
<dbReference type="SUPFAM" id="SSF111331">
    <property type="entry name" value="NAD kinase/diacylglycerol kinase-like"/>
    <property type="match status" value="1"/>
</dbReference>
<evidence type="ECO:0000256" key="5">
    <source>
        <dbReference type="ARBA" id="ARBA00047925"/>
    </source>
</evidence>
<dbReference type="InterPro" id="IPR002504">
    <property type="entry name" value="NADK"/>
</dbReference>
<keyword evidence="6" id="KW-0547">Nucleotide-binding</keyword>
<sequence>MKAVALYGKTVNREHIEQIEFLIDTLLEWDVKIFICAPFHDAIKDHFSTGNIDVFSNSKDILNELDVFMSIGGDGTFLESARQVAGSSVPIIGFNTGRLGFLSRISSSDLKEALVQLKNRDYGIEQRAMLQLKTEGDLFGSDNFALNEFTVHKNDTSSMIIVKTWLNDEYLNTYWADGLIIATPTGSTAYSMSCGGPIIMPGSENFIITPVAPHNLNVRPIVIPDNSQIRLSIEGRINNYMVSLDSRIHKIDHNTDLHISLFPEKLNLITLKDHSYLTTLRNKLNWGLDKRN</sequence>
<evidence type="ECO:0000256" key="3">
    <source>
        <dbReference type="ARBA" id="ARBA00022857"/>
    </source>
</evidence>
<feature type="binding site" evidence="6">
    <location>
        <begin position="147"/>
        <end position="148"/>
    </location>
    <ligand>
        <name>NAD(+)</name>
        <dbReference type="ChEBI" id="CHEBI:57540"/>
    </ligand>
</feature>
<keyword evidence="6" id="KW-0963">Cytoplasm</keyword>
<comment type="similarity">
    <text evidence="6">Belongs to the NAD kinase family.</text>
</comment>
<dbReference type="GO" id="GO:0003951">
    <property type="term" value="F:NAD+ kinase activity"/>
    <property type="evidence" value="ECO:0007669"/>
    <property type="project" value="UniProtKB-UniRule"/>
</dbReference>
<dbReference type="PANTHER" id="PTHR20275:SF0">
    <property type="entry name" value="NAD KINASE"/>
    <property type="match status" value="1"/>
</dbReference>